<dbReference type="NCBIfam" id="TIGR02219">
    <property type="entry name" value="phage_NlpC_fam"/>
    <property type="match status" value="1"/>
</dbReference>
<evidence type="ECO:0000313" key="7">
    <source>
        <dbReference type="EMBL" id="GMG81240.1"/>
    </source>
</evidence>
<accession>A0ABQ6LD04</accession>
<evidence type="ECO:0000256" key="3">
    <source>
        <dbReference type="ARBA" id="ARBA00022801"/>
    </source>
</evidence>
<feature type="compositionally biased region" description="Low complexity" evidence="5">
    <location>
        <begin position="11"/>
        <end position="24"/>
    </location>
</feature>
<dbReference type="RefSeq" id="WP_352231046.1">
    <property type="nucleotide sequence ID" value="NZ_BSYI01000002.1"/>
</dbReference>
<dbReference type="Gene3D" id="3.90.1720.10">
    <property type="entry name" value="endopeptidase domain like (from Nostoc punctiforme)"/>
    <property type="match status" value="1"/>
</dbReference>
<dbReference type="InterPro" id="IPR000064">
    <property type="entry name" value="NLP_P60_dom"/>
</dbReference>
<proteinExistence type="inferred from homology"/>
<gene>
    <name evidence="7" type="ORF">LNKW23_04520</name>
</gene>
<dbReference type="InterPro" id="IPR011929">
    <property type="entry name" value="Phage_pept_NlpC/P60"/>
</dbReference>
<evidence type="ECO:0000256" key="4">
    <source>
        <dbReference type="ARBA" id="ARBA00022807"/>
    </source>
</evidence>
<feature type="region of interest" description="Disordered" evidence="5">
    <location>
        <begin position="1"/>
        <end position="24"/>
    </location>
</feature>
<evidence type="ECO:0000256" key="1">
    <source>
        <dbReference type="ARBA" id="ARBA00007074"/>
    </source>
</evidence>
<reference evidence="7 8" key="1">
    <citation type="submission" date="2023-04" db="EMBL/GenBank/DDBJ databases">
        <title>Marinoamorphus aggregata gen. nov., sp. Nov., isolate from tissue of brittle star Ophioplocus japonicus.</title>
        <authorList>
            <person name="Kawano K."/>
            <person name="Sawayama S."/>
            <person name="Nakagawa S."/>
        </authorList>
    </citation>
    <scope>NUCLEOTIDE SEQUENCE [LARGE SCALE GENOMIC DNA]</scope>
    <source>
        <strain evidence="7 8">NKW23</strain>
    </source>
</reference>
<feature type="compositionally biased region" description="Low complexity" evidence="5">
    <location>
        <begin position="92"/>
        <end position="136"/>
    </location>
</feature>
<evidence type="ECO:0000313" key="8">
    <source>
        <dbReference type="Proteomes" id="UP001239909"/>
    </source>
</evidence>
<feature type="region of interest" description="Disordered" evidence="5">
    <location>
        <begin position="83"/>
        <end position="136"/>
    </location>
</feature>
<dbReference type="InterPro" id="IPR038765">
    <property type="entry name" value="Papain-like_cys_pep_sf"/>
</dbReference>
<evidence type="ECO:0000256" key="5">
    <source>
        <dbReference type="SAM" id="MobiDB-lite"/>
    </source>
</evidence>
<feature type="domain" description="NlpC/P60" evidence="6">
    <location>
        <begin position="139"/>
        <end position="282"/>
    </location>
</feature>
<comment type="similarity">
    <text evidence="1">Belongs to the peptidase C40 family.</text>
</comment>
<keyword evidence="3" id="KW-0378">Hydrolase</keyword>
<dbReference type="Proteomes" id="UP001239909">
    <property type="component" value="Unassembled WGS sequence"/>
</dbReference>
<name>A0ABQ6LD04_9RHOB</name>
<protein>
    <recommendedName>
        <fullName evidence="6">NlpC/P60 domain-containing protein</fullName>
    </recommendedName>
</protein>
<sequence>MTAVPCSAAEPDAVTRAAGADAATRAAEANAATRAAEAGAATHAAVANAATRAAKADAAPPAAGADAATRAAEADAVTCTAKGDDVTRATEADAVPPEAEADAAPPASEANAVTHTAKPDAATRAAGADAAPPATEADAATRAAAVAAARGWIGTPYIHQASRQGAGADCLGLLRGVWRTLYGAEPEAPPPYTPDWAEQGAAETLLGAAARHLIAIPPARAGLGDVLVFRMRAAGPAKHVAILASPWLEPGRILHAYSGASVAETHLTPSWLRRLAGAFRFPARHA</sequence>
<keyword evidence="8" id="KW-1185">Reference proteome</keyword>
<keyword evidence="4" id="KW-0788">Thiol protease</keyword>
<organism evidence="7 8">
    <name type="scientific">Paralimibaculum aggregatum</name>
    <dbReference type="NCBI Taxonomy" id="3036245"/>
    <lineage>
        <taxon>Bacteria</taxon>
        <taxon>Pseudomonadati</taxon>
        <taxon>Pseudomonadota</taxon>
        <taxon>Alphaproteobacteria</taxon>
        <taxon>Rhodobacterales</taxon>
        <taxon>Paracoccaceae</taxon>
        <taxon>Paralimibaculum</taxon>
    </lineage>
</organism>
<evidence type="ECO:0000259" key="6">
    <source>
        <dbReference type="PROSITE" id="PS51935"/>
    </source>
</evidence>
<keyword evidence="2" id="KW-0645">Protease</keyword>
<dbReference type="PROSITE" id="PS51935">
    <property type="entry name" value="NLPC_P60"/>
    <property type="match status" value="1"/>
</dbReference>
<evidence type="ECO:0000256" key="2">
    <source>
        <dbReference type="ARBA" id="ARBA00022670"/>
    </source>
</evidence>
<dbReference type="SUPFAM" id="SSF54001">
    <property type="entry name" value="Cysteine proteinases"/>
    <property type="match status" value="1"/>
</dbReference>
<comment type="caution">
    <text evidence="7">The sequence shown here is derived from an EMBL/GenBank/DDBJ whole genome shotgun (WGS) entry which is preliminary data.</text>
</comment>
<dbReference type="EMBL" id="BSYI01000002">
    <property type="protein sequence ID" value="GMG81240.1"/>
    <property type="molecule type" value="Genomic_DNA"/>
</dbReference>